<keyword evidence="14" id="KW-0479">Metal-binding</keyword>
<dbReference type="OrthoDB" id="2496787at2759"/>
<keyword evidence="6" id="KW-0336">GPI-anchor</keyword>
<dbReference type="Pfam" id="PF05730">
    <property type="entry name" value="CFEM"/>
    <property type="match status" value="1"/>
</dbReference>
<evidence type="ECO:0000256" key="6">
    <source>
        <dbReference type="ARBA" id="ARBA00022622"/>
    </source>
</evidence>
<dbReference type="AlphaFoldDB" id="A0A9W9I4X8"/>
<feature type="signal peptide" evidence="17">
    <location>
        <begin position="1"/>
        <end position="21"/>
    </location>
</feature>
<reference evidence="19" key="2">
    <citation type="journal article" date="2023" name="IMA Fungus">
        <title>Comparative genomic study of the Penicillium genus elucidates a diverse pangenome and 15 lateral gene transfer events.</title>
        <authorList>
            <person name="Petersen C."/>
            <person name="Sorensen T."/>
            <person name="Nielsen M.R."/>
            <person name="Sondergaard T.E."/>
            <person name="Sorensen J.L."/>
            <person name="Fitzpatrick D.A."/>
            <person name="Frisvad J.C."/>
            <person name="Nielsen K.L."/>
        </authorList>
    </citation>
    <scope>NUCLEOTIDE SEQUENCE</scope>
    <source>
        <strain evidence="19">IBT 21917</strain>
    </source>
</reference>
<dbReference type="InterPro" id="IPR052337">
    <property type="entry name" value="SAT4-like"/>
</dbReference>
<feature type="transmembrane region" description="Helical" evidence="16">
    <location>
        <begin position="248"/>
        <end position="269"/>
    </location>
</feature>
<feature type="transmembrane region" description="Helical" evidence="16">
    <location>
        <begin position="128"/>
        <end position="151"/>
    </location>
</feature>
<keyword evidence="8 17" id="KW-0732">Signal</keyword>
<feature type="binding site" description="axial binding residue" evidence="14">
    <location>
        <position position="47"/>
    </location>
    <ligand>
        <name>heme</name>
        <dbReference type="ChEBI" id="CHEBI:30413"/>
    </ligand>
    <ligandPart>
        <name>Fe</name>
        <dbReference type="ChEBI" id="CHEBI:18248"/>
    </ligandPart>
</feature>
<evidence type="ECO:0000256" key="5">
    <source>
        <dbReference type="ARBA" id="ARBA00022525"/>
    </source>
</evidence>
<feature type="transmembrane region" description="Helical" evidence="16">
    <location>
        <begin position="171"/>
        <end position="193"/>
    </location>
</feature>
<feature type="transmembrane region" description="Helical" evidence="16">
    <location>
        <begin position="325"/>
        <end position="344"/>
    </location>
</feature>
<dbReference type="PROSITE" id="PS52012">
    <property type="entry name" value="CFEM"/>
    <property type="match status" value="1"/>
</dbReference>
<keyword evidence="9 16" id="KW-1133">Transmembrane helix</keyword>
<gene>
    <name evidence="19" type="ORF">N7492_007932</name>
</gene>
<evidence type="ECO:0000256" key="11">
    <source>
        <dbReference type="ARBA" id="ARBA00023157"/>
    </source>
</evidence>
<dbReference type="Pfam" id="PF20684">
    <property type="entry name" value="Fung_rhodopsin"/>
    <property type="match status" value="1"/>
</dbReference>
<evidence type="ECO:0000256" key="1">
    <source>
        <dbReference type="ARBA" id="ARBA00004141"/>
    </source>
</evidence>
<protein>
    <recommendedName>
        <fullName evidence="18">CFEM domain-containing protein</fullName>
    </recommendedName>
</protein>
<feature type="domain" description="CFEM" evidence="18">
    <location>
        <begin position="1"/>
        <end position="112"/>
    </location>
</feature>
<feature type="disulfide bond" evidence="14">
    <location>
        <begin position="43"/>
        <end position="50"/>
    </location>
</feature>
<evidence type="ECO:0000256" key="12">
    <source>
        <dbReference type="ARBA" id="ARBA00023288"/>
    </source>
</evidence>
<dbReference type="PANTHER" id="PTHR33048:SF143">
    <property type="entry name" value="EXTRACELLULAR MEMBRANE PROTEIN CFEM DOMAIN-CONTAINING PROTEIN-RELATED"/>
    <property type="match status" value="1"/>
</dbReference>
<evidence type="ECO:0000256" key="3">
    <source>
        <dbReference type="ARBA" id="ARBA00004613"/>
    </source>
</evidence>
<dbReference type="GO" id="GO:0098552">
    <property type="term" value="C:side of membrane"/>
    <property type="evidence" value="ECO:0007669"/>
    <property type="project" value="UniProtKB-KW"/>
</dbReference>
<evidence type="ECO:0000256" key="2">
    <source>
        <dbReference type="ARBA" id="ARBA00004589"/>
    </source>
</evidence>
<keyword evidence="7 16" id="KW-0812">Transmembrane</keyword>
<keyword evidence="5" id="KW-0964">Secreted</keyword>
<name>A0A9W9I4X8_9EURO</name>
<feature type="region of interest" description="Disordered" evidence="15">
    <location>
        <begin position="363"/>
        <end position="384"/>
    </location>
</feature>
<evidence type="ECO:0000256" key="15">
    <source>
        <dbReference type="SAM" id="MobiDB-lite"/>
    </source>
</evidence>
<evidence type="ECO:0000256" key="9">
    <source>
        <dbReference type="ARBA" id="ARBA00022989"/>
    </source>
</evidence>
<keyword evidence="11 14" id="KW-1015">Disulfide bond</keyword>
<keyword evidence="14" id="KW-0349">Heme</keyword>
<evidence type="ECO:0000313" key="20">
    <source>
        <dbReference type="Proteomes" id="UP001146351"/>
    </source>
</evidence>
<feature type="transmembrane region" description="Helical" evidence="16">
    <location>
        <begin position="98"/>
        <end position="116"/>
    </location>
</feature>
<dbReference type="GO" id="GO:0046872">
    <property type="term" value="F:metal ion binding"/>
    <property type="evidence" value="ECO:0007669"/>
    <property type="project" value="UniProtKB-UniRule"/>
</dbReference>
<evidence type="ECO:0000259" key="18">
    <source>
        <dbReference type="PROSITE" id="PS52012"/>
    </source>
</evidence>
<keyword evidence="10 16" id="KW-0472">Membrane</keyword>
<feature type="transmembrane region" description="Helical" evidence="16">
    <location>
        <begin position="205"/>
        <end position="228"/>
    </location>
</feature>
<feature type="chain" id="PRO_5040789976" description="CFEM domain-containing protein" evidence="17">
    <location>
        <begin position="22"/>
        <end position="419"/>
    </location>
</feature>
<evidence type="ECO:0000256" key="17">
    <source>
        <dbReference type="SAM" id="SignalP"/>
    </source>
</evidence>
<evidence type="ECO:0000256" key="13">
    <source>
        <dbReference type="ARBA" id="ARBA00038359"/>
    </source>
</evidence>
<accession>A0A9W9I4X8</accession>
<dbReference type="InterPro" id="IPR008427">
    <property type="entry name" value="Extracellular_membr_CFEM_dom"/>
</dbReference>
<dbReference type="GO" id="GO:0005576">
    <property type="term" value="C:extracellular region"/>
    <property type="evidence" value="ECO:0007669"/>
    <property type="project" value="UniProtKB-SubCell"/>
</dbReference>
<dbReference type="Proteomes" id="UP001146351">
    <property type="component" value="Unassembled WGS sequence"/>
</dbReference>
<feature type="disulfide bond" evidence="14">
    <location>
        <begin position="33"/>
        <end position="64"/>
    </location>
</feature>
<dbReference type="PANTHER" id="PTHR33048">
    <property type="entry name" value="PTH11-LIKE INTEGRAL MEMBRANE PROTEIN (AFU_ORTHOLOGUE AFUA_5G11245)"/>
    <property type="match status" value="1"/>
</dbReference>
<keyword evidence="14" id="KW-0408">Iron</keyword>
<evidence type="ECO:0000256" key="10">
    <source>
        <dbReference type="ARBA" id="ARBA00023136"/>
    </source>
</evidence>
<comment type="caution">
    <text evidence="19">The sequence shown here is derived from an EMBL/GenBank/DDBJ whole genome shotgun (WGS) entry which is preliminary data.</text>
</comment>
<dbReference type="EMBL" id="JAPQKO010000005">
    <property type="protein sequence ID" value="KAJ5162540.1"/>
    <property type="molecule type" value="Genomic_DNA"/>
</dbReference>
<proteinExistence type="inferred from homology"/>
<comment type="subcellular location">
    <subcellularLocation>
        <location evidence="2">Membrane</location>
        <topology evidence="2">Lipid-anchor</topology>
        <topology evidence="2">GPI-anchor</topology>
    </subcellularLocation>
    <subcellularLocation>
        <location evidence="1">Membrane</location>
        <topology evidence="1">Multi-pass membrane protein</topology>
    </subcellularLocation>
    <subcellularLocation>
        <location evidence="3">Secreted</location>
    </subcellularLocation>
</comment>
<evidence type="ECO:0000256" key="8">
    <source>
        <dbReference type="ARBA" id="ARBA00022729"/>
    </source>
</evidence>
<dbReference type="InterPro" id="IPR049326">
    <property type="entry name" value="Rhodopsin_dom_fungi"/>
</dbReference>
<organism evidence="19 20">
    <name type="scientific">Penicillium capsulatum</name>
    <dbReference type="NCBI Taxonomy" id="69766"/>
    <lineage>
        <taxon>Eukaryota</taxon>
        <taxon>Fungi</taxon>
        <taxon>Dikarya</taxon>
        <taxon>Ascomycota</taxon>
        <taxon>Pezizomycotina</taxon>
        <taxon>Eurotiomycetes</taxon>
        <taxon>Eurotiomycetidae</taxon>
        <taxon>Eurotiales</taxon>
        <taxon>Aspergillaceae</taxon>
        <taxon>Penicillium</taxon>
    </lineage>
</organism>
<evidence type="ECO:0000256" key="16">
    <source>
        <dbReference type="SAM" id="Phobius"/>
    </source>
</evidence>
<comment type="similarity">
    <text evidence="13">Belongs to the SAT4 family.</text>
</comment>
<comment type="similarity">
    <text evidence="4">Belongs to the RBT5 family.</text>
</comment>
<feature type="disulfide bond" evidence="14">
    <location>
        <begin position="52"/>
        <end position="85"/>
    </location>
</feature>
<keyword evidence="6" id="KW-0325">Glycoprotein</keyword>
<feature type="disulfide bond" evidence="14">
    <location>
        <begin position="29"/>
        <end position="69"/>
    </location>
</feature>
<evidence type="ECO:0000313" key="19">
    <source>
        <dbReference type="EMBL" id="KAJ5162540.1"/>
    </source>
</evidence>
<reference evidence="19" key="1">
    <citation type="submission" date="2022-11" db="EMBL/GenBank/DDBJ databases">
        <authorList>
            <person name="Petersen C."/>
        </authorList>
    </citation>
    <scope>NUCLEOTIDE SEQUENCE</scope>
    <source>
        <strain evidence="19">IBT 21917</strain>
    </source>
</reference>
<keyword evidence="20" id="KW-1185">Reference proteome</keyword>
<evidence type="ECO:0000256" key="14">
    <source>
        <dbReference type="PROSITE-ProRule" id="PRU01356"/>
    </source>
</evidence>
<keyword evidence="12" id="KW-0449">Lipoprotein</keyword>
<feature type="transmembrane region" description="Helical" evidence="16">
    <location>
        <begin position="285"/>
        <end position="305"/>
    </location>
</feature>
<evidence type="ECO:0000256" key="4">
    <source>
        <dbReference type="ARBA" id="ARBA00010031"/>
    </source>
</evidence>
<evidence type="ECO:0000256" key="7">
    <source>
        <dbReference type="ARBA" id="ARBA00022692"/>
    </source>
</evidence>
<sequence>MRLSIVCLVAYTLLLPLLVLGNTTGLPTCASDCLNPAIAGSSCSPDDTTCICNDAPLQQNATQCVLTQCMPKDQLTSKKNMDYMCHVPVRDKTQTNTIIAIIFVIPAVISSAIRISQFSELSGFEDGFMVMALISAILVGVLEIPIDSLGFGKDIWHVPLSNITGILKVSYIIQLFYVTSISSYKMSFLCLYLRIFPNPGLRKALYALMTLVALYFISFIFLAAFHCIPVSFTWTGWTGETKGSCLDFNAIAIACASINIAIDVAILALPLRQLAGLNLKPIKKILVLMMFSTGSLVLIVSIIRLKTLVAFSSSTNPTWDNVETGVWSSLECFIAVICINIPAARRLILKTLARFGVGSYNRDTEPSNSHSYRKRQPPATNSFIMKPVPANVDHEALHRHDSHRGLIHDERSIDSSSRC</sequence>